<keyword evidence="3 13" id="KW-0813">Transport</keyword>
<dbReference type="PROSITE" id="PS52016">
    <property type="entry name" value="TONB_DEPENDENT_REC_3"/>
    <property type="match status" value="1"/>
</dbReference>
<keyword evidence="4 13" id="KW-1134">Transmembrane beta strand</keyword>
<dbReference type="Proteomes" id="UP000195440">
    <property type="component" value="Unassembled WGS sequence"/>
</dbReference>
<comment type="subcellular location">
    <subcellularLocation>
        <location evidence="1 13">Cell outer membrane</location>
        <topology evidence="1 13">Multi-pass membrane protein</topology>
    </subcellularLocation>
</comment>
<evidence type="ECO:0000256" key="9">
    <source>
        <dbReference type="ARBA" id="ARBA00023077"/>
    </source>
</evidence>
<dbReference type="RefSeq" id="WP_087264644.1">
    <property type="nucleotide sequence ID" value="NZ_JBJGBV010000005.1"/>
</dbReference>
<keyword evidence="19" id="KW-1185">Reference proteome</keyword>
<keyword evidence="8" id="KW-0408">Iron</keyword>
<dbReference type="InterPro" id="IPR012910">
    <property type="entry name" value="Plug_dom"/>
</dbReference>
<dbReference type="OrthoDB" id="9764669at2"/>
<dbReference type="InterPro" id="IPR039426">
    <property type="entry name" value="TonB-dep_rcpt-like"/>
</dbReference>
<feature type="domain" description="Secretin/TonB short N-terminal" evidence="17">
    <location>
        <begin position="80"/>
        <end position="131"/>
    </location>
</feature>
<comment type="similarity">
    <text evidence="2">Belongs to the TonB-dependent receptor family. Hemoglobin/haptoglobin binding protein subfamily.</text>
</comment>
<dbReference type="NCBIfam" id="TIGR01785">
    <property type="entry name" value="TonB-hemin"/>
    <property type="match status" value="1"/>
</dbReference>
<dbReference type="InterPro" id="IPR011276">
    <property type="entry name" value="TonB_haem/Hb_rcpt"/>
</dbReference>
<dbReference type="InterPro" id="IPR011662">
    <property type="entry name" value="Secretin/TonB_short_N"/>
</dbReference>
<evidence type="ECO:0000256" key="8">
    <source>
        <dbReference type="ARBA" id="ARBA00023004"/>
    </source>
</evidence>
<dbReference type="NCBIfam" id="TIGR01786">
    <property type="entry name" value="TonB-hemlactrns"/>
    <property type="match status" value="1"/>
</dbReference>
<dbReference type="Pfam" id="PF00593">
    <property type="entry name" value="TonB_dep_Rec_b-barrel"/>
    <property type="match status" value="1"/>
</dbReference>
<feature type="signal peptide" evidence="16">
    <location>
        <begin position="1"/>
        <end position="39"/>
    </location>
</feature>
<feature type="chain" id="PRO_5013322714" evidence="16">
    <location>
        <begin position="40"/>
        <end position="869"/>
    </location>
</feature>
<dbReference type="Pfam" id="PF07715">
    <property type="entry name" value="Plug"/>
    <property type="match status" value="1"/>
</dbReference>
<dbReference type="GO" id="GO:0015344">
    <property type="term" value="F:siderophore uptake transmembrane transporter activity"/>
    <property type="evidence" value="ECO:0007669"/>
    <property type="project" value="TreeGrafter"/>
</dbReference>
<dbReference type="InterPro" id="IPR000531">
    <property type="entry name" value="Beta-barrel_TonB"/>
</dbReference>
<dbReference type="InterPro" id="IPR010949">
    <property type="entry name" value="TonB_Hb/transfer/lactofer_rcpt"/>
</dbReference>
<evidence type="ECO:0000259" key="17">
    <source>
        <dbReference type="SMART" id="SM00965"/>
    </source>
</evidence>
<keyword evidence="5" id="KW-0406">Ion transport</keyword>
<evidence type="ECO:0000256" key="7">
    <source>
        <dbReference type="ARBA" id="ARBA00022729"/>
    </source>
</evidence>
<keyword evidence="6 13" id="KW-0812">Transmembrane</keyword>
<dbReference type="Gene3D" id="3.55.50.30">
    <property type="match status" value="1"/>
</dbReference>
<keyword evidence="7 16" id="KW-0732">Signal</keyword>
<evidence type="ECO:0000256" key="1">
    <source>
        <dbReference type="ARBA" id="ARBA00004571"/>
    </source>
</evidence>
<dbReference type="CDD" id="cd01347">
    <property type="entry name" value="ligand_gated_channel"/>
    <property type="match status" value="1"/>
</dbReference>
<name>A0A1Y3PC96_9PSED</name>
<dbReference type="SUPFAM" id="SSF56935">
    <property type="entry name" value="Porins"/>
    <property type="match status" value="1"/>
</dbReference>
<dbReference type="Gene3D" id="2.170.130.10">
    <property type="entry name" value="TonB-dependent receptor, plug domain"/>
    <property type="match status" value="1"/>
</dbReference>
<evidence type="ECO:0000256" key="14">
    <source>
        <dbReference type="RuleBase" id="RU003357"/>
    </source>
</evidence>
<evidence type="ECO:0000256" key="12">
    <source>
        <dbReference type="ARBA" id="ARBA00023237"/>
    </source>
</evidence>
<evidence type="ECO:0000256" key="4">
    <source>
        <dbReference type="ARBA" id="ARBA00022452"/>
    </source>
</evidence>
<gene>
    <name evidence="18" type="ORF">AUC60_03160</name>
</gene>
<evidence type="ECO:0000256" key="5">
    <source>
        <dbReference type="ARBA" id="ARBA00022496"/>
    </source>
</evidence>
<proteinExistence type="inferred from homology"/>
<keyword evidence="11 18" id="KW-0675">Receptor</keyword>
<keyword evidence="9 14" id="KW-0798">TonB box</keyword>
<keyword evidence="12 13" id="KW-0998">Cell outer membrane</keyword>
<evidence type="ECO:0000256" key="10">
    <source>
        <dbReference type="ARBA" id="ARBA00023136"/>
    </source>
</evidence>
<feature type="region of interest" description="Disordered" evidence="15">
    <location>
        <begin position="319"/>
        <end position="340"/>
    </location>
</feature>
<dbReference type="GO" id="GO:0009279">
    <property type="term" value="C:cell outer membrane"/>
    <property type="evidence" value="ECO:0007669"/>
    <property type="project" value="UniProtKB-SubCell"/>
</dbReference>
<accession>A0A1Y3PC96</accession>
<dbReference type="Pfam" id="PF07660">
    <property type="entry name" value="STN"/>
    <property type="match status" value="1"/>
</dbReference>
<comment type="caution">
    <text evidence="18">The sequence shown here is derived from an EMBL/GenBank/DDBJ whole genome shotgun (WGS) entry which is preliminary data.</text>
</comment>
<dbReference type="PANTHER" id="PTHR30069:SF29">
    <property type="entry name" value="HEMOGLOBIN AND HEMOGLOBIN-HAPTOGLOBIN-BINDING PROTEIN 1-RELATED"/>
    <property type="match status" value="1"/>
</dbReference>
<evidence type="ECO:0000256" key="16">
    <source>
        <dbReference type="SAM" id="SignalP"/>
    </source>
</evidence>
<evidence type="ECO:0000256" key="11">
    <source>
        <dbReference type="ARBA" id="ARBA00023170"/>
    </source>
</evidence>
<organism evidence="18 19">
    <name type="scientific">Pseudomonas caspiana</name>
    <dbReference type="NCBI Taxonomy" id="1451454"/>
    <lineage>
        <taxon>Bacteria</taxon>
        <taxon>Pseudomonadati</taxon>
        <taxon>Pseudomonadota</taxon>
        <taxon>Gammaproteobacteria</taxon>
        <taxon>Pseudomonadales</taxon>
        <taxon>Pseudomonadaceae</taxon>
        <taxon>Pseudomonas</taxon>
    </lineage>
</organism>
<dbReference type="InterPro" id="IPR036942">
    <property type="entry name" value="Beta-barrel_TonB_sf"/>
</dbReference>
<dbReference type="InterPro" id="IPR037066">
    <property type="entry name" value="Plug_dom_sf"/>
</dbReference>
<protein>
    <submittedName>
        <fullName evidence="18">TonB-dependent receptor</fullName>
    </submittedName>
</protein>
<reference evidence="18 19" key="1">
    <citation type="journal article" date="2017" name="Syst. Appl. Microbiol.">
        <title>Pseudomonas caspiana sp. nov., a citrus pathogen in the Pseudomonas syringae phylogenetic group.</title>
        <authorList>
            <person name="Busquets A."/>
            <person name="Gomila M."/>
            <person name="Beiki F."/>
            <person name="Mulet M."/>
            <person name="Rahimian H."/>
            <person name="Garcia-Valdes E."/>
            <person name="Lalucat J."/>
        </authorList>
    </citation>
    <scope>NUCLEOTIDE SEQUENCE [LARGE SCALE GENOMIC DNA]</scope>
    <source>
        <strain evidence="18 19">FBF102</strain>
    </source>
</reference>
<dbReference type="EMBL" id="LOHF01000002">
    <property type="protein sequence ID" value="OUM75213.1"/>
    <property type="molecule type" value="Genomic_DNA"/>
</dbReference>
<dbReference type="SMART" id="SM00965">
    <property type="entry name" value="STN"/>
    <property type="match status" value="1"/>
</dbReference>
<keyword evidence="10 13" id="KW-0472">Membrane</keyword>
<dbReference type="GO" id="GO:0015232">
    <property type="term" value="F:heme transmembrane transporter activity"/>
    <property type="evidence" value="ECO:0007669"/>
    <property type="project" value="InterPro"/>
</dbReference>
<evidence type="ECO:0000256" key="3">
    <source>
        <dbReference type="ARBA" id="ARBA00022448"/>
    </source>
</evidence>
<keyword evidence="5" id="KW-0410">Iron transport</keyword>
<dbReference type="AlphaFoldDB" id="A0A1Y3PC96"/>
<evidence type="ECO:0000256" key="2">
    <source>
        <dbReference type="ARBA" id="ARBA00008143"/>
    </source>
</evidence>
<dbReference type="Gene3D" id="2.40.170.20">
    <property type="entry name" value="TonB-dependent receptor, beta-barrel domain"/>
    <property type="match status" value="1"/>
</dbReference>
<evidence type="ECO:0000313" key="18">
    <source>
        <dbReference type="EMBL" id="OUM75213.1"/>
    </source>
</evidence>
<evidence type="ECO:0000313" key="19">
    <source>
        <dbReference type="Proteomes" id="UP000195440"/>
    </source>
</evidence>
<evidence type="ECO:0000256" key="13">
    <source>
        <dbReference type="PROSITE-ProRule" id="PRU01360"/>
    </source>
</evidence>
<evidence type="ECO:0000256" key="6">
    <source>
        <dbReference type="ARBA" id="ARBA00022692"/>
    </source>
</evidence>
<dbReference type="GO" id="GO:0044718">
    <property type="term" value="P:siderophore transmembrane transport"/>
    <property type="evidence" value="ECO:0007669"/>
    <property type="project" value="TreeGrafter"/>
</dbReference>
<evidence type="ECO:0000256" key="15">
    <source>
        <dbReference type="SAM" id="MobiDB-lite"/>
    </source>
</evidence>
<dbReference type="PANTHER" id="PTHR30069">
    <property type="entry name" value="TONB-DEPENDENT OUTER MEMBRANE RECEPTOR"/>
    <property type="match status" value="1"/>
</dbReference>
<sequence length="869" mass="94908">MRNPATPHASRTAGLHKSALSLLTLAIMSAAGWSGPLHAATASEADTTAAPTRTAGVYAFNIAQQPLASALNEFSRITGWQVGVSSELANNVTSPGVRGSLSPANALEKMLAGSNLNYRAVGNNNVVLEKRSAGVVALDQITVSATRQAQDVASVPSSVSVHERAELDRQNVNTIRDLVRYEPGVSVGGAGQRSGTTGYNIRGIDGNRILTQVDGVEVPDNYFSGPYANTHRNYVDPEIVKRVEILRGPASALYGSSAIGGAVSYYTLDANDIIKDGKDVGARLKTGYSSADESWLTSGTFAGRQGDFDGLLHLSQRNGHETESYGSTGGTGLERTEANPEDARTTNILAKLGWNYGEGSRLGLTYEKYKDDRDTNQLSAVGGLFTGGVGTGLNFYRGRTGNDTISRERFGLENSFELNSLLVDNVKLSLNYQIAKTDQTTLERYFPITRDVWRSRETTYKDRQWILDAQLDKAFSIGDTEHLLTYGTTLKQQKVTGLRTGGEVCASTAGFGTCRAVGQPLPQNTLAPASDFPDPTINTYSLFAQDEIRWNNWTFLPGARYDYTRLDPHITEEFLTTVGADRDSVSDESKKWHRVSPKLGITYAFNDQYTWYGQYAEGFRTPSAKALYGRFENLQSGYTVEPNPDLEPEKSKSYETGLRGRFEAGSFDVAVFYNKYRDFIDEDQIQPGTATGASFRANNIAHATIKGVELKGRLNLDTFGAPQGLYTQGAVSYLYGRNNDSGEPLNSINPLTGVFGLGYEQDNYGGLLSWTLVKRKDRVSDLDFNEPDGSSSPFKTPSFGVLDLSGYYKVTNDVTVNAGLYNLTDKKYWRWDDVRGYDNAGEAAVTAPANLDRLTQPGRNFSVNVVWDI</sequence>